<dbReference type="Gramene" id="ESQ45801">
    <property type="protein sequence ID" value="ESQ45801"/>
    <property type="gene ID" value="EUTSA_v10010879mg"/>
</dbReference>
<dbReference type="AlphaFoldDB" id="V4NHW3"/>
<evidence type="ECO:0000313" key="3">
    <source>
        <dbReference type="Proteomes" id="UP000030689"/>
    </source>
</evidence>
<sequence>MECNKFLNMERMIEWVRFSLNHKVTGMQGTKRGQWLIYIHGFLLWFEFVVALLCIDMVLCHGYLIDHCCFSAL</sequence>
<evidence type="ECO:0000313" key="2">
    <source>
        <dbReference type="EMBL" id="ESQ45801.1"/>
    </source>
</evidence>
<gene>
    <name evidence="2" type="ORF">EUTSA_v10010879mg</name>
</gene>
<evidence type="ECO:0000256" key="1">
    <source>
        <dbReference type="SAM" id="Phobius"/>
    </source>
</evidence>
<reference evidence="2 3" key="1">
    <citation type="journal article" date="2013" name="Front. Plant Sci.">
        <title>The Reference Genome of the Halophytic Plant Eutrema salsugineum.</title>
        <authorList>
            <person name="Yang R."/>
            <person name="Jarvis D.E."/>
            <person name="Chen H."/>
            <person name="Beilstein M.A."/>
            <person name="Grimwood J."/>
            <person name="Jenkins J."/>
            <person name="Shu S."/>
            <person name="Prochnik S."/>
            <person name="Xin M."/>
            <person name="Ma C."/>
            <person name="Schmutz J."/>
            <person name="Wing R.A."/>
            <person name="Mitchell-Olds T."/>
            <person name="Schumaker K.S."/>
            <person name="Wang X."/>
        </authorList>
    </citation>
    <scope>NUCLEOTIDE SEQUENCE [LARGE SCALE GENOMIC DNA]</scope>
</reference>
<proteinExistence type="predicted"/>
<keyword evidence="1" id="KW-0472">Membrane</keyword>
<keyword evidence="3" id="KW-1185">Reference proteome</keyword>
<feature type="transmembrane region" description="Helical" evidence="1">
    <location>
        <begin position="35"/>
        <end position="55"/>
    </location>
</feature>
<keyword evidence="1" id="KW-0812">Transmembrane</keyword>
<dbReference type="Proteomes" id="UP000030689">
    <property type="component" value="Unassembled WGS sequence"/>
</dbReference>
<accession>V4NHW3</accession>
<keyword evidence="1" id="KW-1133">Transmembrane helix</keyword>
<name>V4NHW3_EUTSA</name>
<protein>
    <submittedName>
        <fullName evidence="2">Uncharacterized protein</fullName>
    </submittedName>
</protein>
<dbReference type="EMBL" id="KI517435">
    <property type="protein sequence ID" value="ESQ45801.1"/>
    <property type="molecule type" value="Genomic_DNA"/>
</dbReference>
<dbReference type="KEGG" id="eus:EUTSA_v10010879mg"/>
<organism evidence="2 3">
    <name type="scientific">Eutrema salsugineum</name>
    <name type="common">Saltwater cress</name>
    <name type="synonym">Sisymbrium salsugineum</name>
    <dbReference type="NCBI Taxonomy" id="72664"/>
    <lineage>
        <taxon>Eukaryota</taxon>
        <taxon>Viridiplantae</taxon>
        <taxon>Streptophyta</taxon>
        <taxon>Embryophyta</taxon>
        <taxon>Tracheophyta</taxon>
        <taxon>Spermatophyta</taxon>
        <taxon>Magnoliopsida</taxon>
        <taxon>eudicotyledons</taxon>
        <taxon>Gunneridae</taxon>
        <taxon>Pentapetalae</taxon>
        <taxon>rosids</taxon>
        <taxon>malvids</taxon>
        <taxon>Brassicales</taxon>
        <taxon>Brassicaceae</taxon>
        <taxon>Eutremeae</taxon>
        <taxon>Eutrema</taxon>
    </lineage>
</organism>